<evidence type="ECO:0000259" key="1">
    <source>
        <dbReference type="Pfam" id="PF02579"/>
    </source>
</evidence>
<evidence type="ECO:0000313" key="2">
    <source>
        <dbReference type="EMBL" id="KYC52294.1"/>
    </source>
</evidence>
<dbReference type="InterPro" id="IPR033913">
    <property type="entry name" value="MTH1175_dom"/>
</dbReference>
<name>A0A150J5P2_9EURY</name>
<proteinExistence type="predicted"/>
<comment type="caution">
    <text evidence="2">The sequence shown here is derived from an EMBL/GenBank/DDBJ whole genome shotgun (WGS) entry which is preliminary data.</text>
</comment>
<dbReference type="Proteomes" id="UP000075578">
    <property type="component" value="Unassembled WGS sequence"/>
</dbReference>
<dbReference type="Gene3D" id="3.30.420.130">
    <property type="entry name" value="Dinitrogenase iron-molybdenum cofactor biosynthesis domain"/>
    <property type="match status" value="1"/>
</dbReference>
<organism evidence="2 3">
    <name type="scientific">Candidatus Methanofastidiosum methylothiophilum</name>
    <dbReference type="NCBI Taxonomy" id="1705564"/>
    <lineage>
        <taxon>Archaea</taxon>
        <taxon>Methanobacteriati</taxon>
        <taxon>Methanobacteriota</taxon>
        <taxon>Stenosarchaea group</taxon>
        <taxon>Candidatus Methanofastidiosia</taxon>
        <taxon>Candidatus Methanofastidiosales</taxon>
        <taxon>Candidatus Methanofastidiosaceae</taxon>
        <taxon>Candidatus Methanofastidiosum</taxon>
    </lineage>
</organism>
<evidence type="ECO:0000313" key="3">
    <source>
        <dbReference type="Proteomes" id="UP000075578"/>
    </source>
</evidence>
<dbReference type="EMBL" id="LNGD01000035">
    <property type="protein sequence ID" value="KYC52294.1"/>
    <property type="molecule type" value="Genomic_DNA"/>
</dbReference>
<dbReference type="PANTHER" id="PTHR33937">
    <property type="entry name" value="IRON-MOLYBDENUM PROTEIN-RELATED-RELATED"/>
    <property type="match status" value="1"/>
</dbReference>
<protein>
    <submittedName>
        <fullName evidence="2">Dinitrogenase iron-molybdenum cofactor</fullName>
    </submittedName>
</protein>
<dbReference type="SUPFAM" id="SSF53146">
    <property type="entry name" value="Nitrogenase accessory factor-like"/>
    <property type="match status" value="1"/>
</dbReference>
<feature type="domain" description="Dinitrogenase iron-molybdenum cofactor biosynthesis" evidence="1">
    <location>
        <begin position="17"/>
        <end position="105"/>
    </location>
</feature>
<dbReference type="PANTHER" id="PTHR33937:SF2">
    <property type="entry name" value="DINITROGENASE IRON-MOLYBDENUM COFACTOR BIOSYNTHESIS DOMAIN-CONTAINING PROTEIN"/>
    <property type="match status" value="1"/>
</dbReference>
<dbReference type="InterPro" id="IPR051840">
    <property type="entry name" value="NifX/NifY_domain"/>
</dbReference>
<dbReference type="AlphaFoldDB" id="A0A150J5P2"/>
<dbReference type="InterPro" id="IPR036105">
    <property type="entry name" value="DiNase_FeMo-co_biosyn_sf"/>
</dbReference>
<accession>A0A150J5P2</accession>
<reference evidence="2 3" key="1">
    <citation type="journal article" date="2016" name="ISME J.">
        <title>Chasing the elusive Euryarchaeota class WSA2: genomes reveal a uniquely fastidious methyl-reducing methanogen.</title>
        <authorList>
            <person name="Nobu M.K."/>
            <person name="Narihiro T."/>
            <person name="Kuroda K."/>
            <person name="Mei R."/>
            <person name="Liu W.T."/>
        </authorList>
    </citation>
    <scope>NUCLEOTIDE SEQUENCE [LARGE SCALE GENOMIC DNA]</scope>
    <source>
        <strain evidence="2">U1lsi0528_Bin089</strain>
    </source>
</reference>
<dbReference type="InterPro" id="IPR003731">
    <property type="entry name" value="Di-Nase_FeMo-co_biosynth"/>
</dbReference>
<dbReference type="Pfam" id="PF02579">
    <property type="entry name" value="Nitro_FeMo-Co"/>
    <property type="match status" value="1"/>
</dbReference>
<dbReference type="CDD" id="cd00851">
    <property type="entry name" value="MTH1175"/>
    <property type="match status" value="1"/>
</dbReference>
<gene>
    <name evidence="2" type="ORF">AMQ74_00788</name>
</gene>
<sequence length="124" mass="13764">MKIAVPTDSKGGLSDIIFNHFGMAPTYTVVEIVDNKISNVEIIDNTSDHYGGSESPVELLLKKNVGVVICSNLGPRAMEILREQGFDLFFTKREKVSEVIEKFIKGELERFSSDKSSCNPPKNL</sequence>